<evidence type="ECO:0000313" key="3">
    <source>
        <dbReference type="Proteomes" id="UP001420932"/>
    </source>
</evidence>
<evidence type="ECO:0000256" key="1">
    <source>
        <dbReference type="SAM" id="MobiDB-lite"/>
    </source>
</evidence>
<accession>A0AAP0E705</accession>
<protein>
    <submittedName>
        <fullName evidence="2">Uncharacterized protein</fullName>
    </submittedName>
</protein>
<feature type="region of interest" description="Disordered" evidence="1">
    <location>
        <begin position="68"/>
        <end position="103"/>
    </location>
</feature>
<proteinExistence type="predicted"/>
<comment type="caution">
    <text evidence="2">The sequence shown here is derived from an EMBL/GenBank/DDBJ whole genome shotgun (WGS) entry which is preliminary data.</text>
</comment>
<dbReference type="Proteomes" id="UP001420932">
    <property type="component" value="Unassembled WGS sequence"/>
</dbReference>
<feature type="compositionally biased region" description="Basic and acidic residues" evidence="1">
    <location>
        <begin position="92"/>
        <end position="103"/>
    </location>
</feature>
<sequence length="120" mass="13619">MVGEPIKLNRKRTVGDWRVDLILGEKRSVEGSRPATAKFTPCETGLLVKSTGLLLPFDLEIEKTFRRNSKETGQRKQSLRVQLSNEQPPLMADHDENPPLEGREEHLYVLPKRFVAPVVS</sequence>
<dbReference type="AlphaFoldDB" id="A0AAP0E705"/>
<evidence type="ECO:0000313" key="2">
    <source>
        <dbReference type="EMBL" id="KAK9087771.1"/>
    </source>
</evidence>
<gene>
    <name evidence="2" type="ORF">Syun_030165</name>
</gene>
<dbReference type="EMBL" id="JBBNAF010000013">
    <property type="protein sequence ID" value="KAK9087771.1"/>
    <property type="molecule type" value="Genomic_DNA"/>
</dbReference>
<name>A0AAP0E705_9MAGN</name>
<organism evidence="2 3">
    <name type="scientific">Stephania yunnanensis</name>
    <dbReference type="NCBI Taxonomy" id="152371"/>
    <lineage>
        <taxon>Eukaryota</taxon>
        <taxon>Viridiplantae</taxon>
        <taxon>Streptophyta</taxon>
        <taxon>Embryophyta</taxon>
        <taxon>Tracheophyta</taxon>
        <taxon>Spermatophyta</taxon>
        <taxon>Magnoliopsida</taxon>
        <taxon>Ranunculales</taxon>
        <taxon>Menispermaceae</taxon>
        <taxon>Menispermoideae</taxon>
        <taxon>Cissampelideae</taxon>
        <taxon>Stephania</taxon>
    </lineage>
</organism>
<reference evidence="2 3" key="1">
    <citation type="submission" date="2024-01" db="EMBL/GenBank/DDBJ databases">
        <title>Genome assemblies of Stephania.</title>
        <authorList>
            <person name="Yang L."/>
        </authorList>
    </citation>
    <scope>NUCLEOTIDE SEQUENCE [LARGE SCALE GENOMIC DNA]</scope>
    <source>
        <strain evidence="2">YNDBR</strain>
        <tissue evidence="2">Leaf</tissue>
    </source>
</reference>
<feature type="compositionally biased region" description="Polar residues" evidence="1">
    <location>
        <begin position="75"/>
        <end position="87"/>
    </location>
</feature>
<keyword evidence="3" id="KW-1185">Reference proteome</keyword>